<organism evidence="4 5">
    <name type="scientific">Salix udensis</name>
    <dbReference type="NCBI Taxonomy" id="889485"/>
    <lineage>
        <taxon>Eukaryota</taxon>
        <taxon>Viridiplantae</taxon>
        <taxon>Streptophyta</taxon>
        <taxon>Embryophyta</taxon>
        <taxon>Tracheophyta</taxon>
        <taxon>Spermatophyta</taxon>
        <taxon>Magnoliopsida</taxon>
        <taxon>eudicotyledons</taxon>
        <taxon>Gunneridae</taxon>
        <taxon>Pentapetalae</taxon>
        <taxon>rosids</taxon>
        <taxon>fabids</taxon>
        <taxon>Malpighiales</taxon>
        <taxon>Salicaceae</taxon>
        <taxon>Saliceae</taxon>
        <taxon>Salix</taxon>
    </lineage>
</organism>
<evidence type="ECO:0000256" key="1">
    <source>
        <dbReference type="PROSITE-ProRule" id="PRU00169"/>
    </source>
</evidence>
<feature type="domain" description="Response regulatory" evidence="3">
    <location>
        <begin position="98"/>
        <end position="122"/>
    </location>
</feature>
<dbReference type="EMBL" id="JAPFFJ010000010">
    <property type="protein sequence ID" value="KAJ6418922.1"/>
    <property type="molecule type" value="Genomic_DNA"/>
</dbReference>
<evidence type="ECO:0000259" key="3">
    <source>
        <dbReference type="PROSITE" id="PS50110"/>
    </source>
</evidence>
<comment type="caution">
    <text evidence="4">The sequence shown here is derived from an EMBL/GenBank/DDBJ whole genome shotgun (WGS) entry which is preliminary data.</text>
</comment>
<name>A0AAD6K8U7_9ROSI</name>
<accession>A0AAD6K8U7</accession>
<dbReference type="Proteomes" id="UP001162972">
    <property type="component" value="Chromosome 12"/>
</dbReference>
<dbReference type="AlphaFoldDB" id="A0AAD6K8U7"/>
<gene>
    <name evidence="4" type="ORF">OIU84_002151</name>
</gene>
<comment type="caution">
    <text evidence="1">Lacks conserved residue(s) required for the propagation of feature annotation.</text>
</comment>
<evidence type="ECO:0000313" key="5">
    <source>
        <dbReference type="Proteomes" id="UP001162972"/>
    </source>
</evidence>
<dbReference type="InterPro" id="IPR001789">
    <property type="entry name" value="Sig_transdc_resp-reg_receiver"/>
</dbReference>
<dbReference type="PROSITE" id="PS50110">
    <property type="entry name" value="RESPONSE_REGULATORY"/>
    <property type="match status" value="1"/>
</dbReference>
<evidence type="ECO:0000256" key="2">
    <source>
        <dbReference type="SAM" id="MobiDB-lite"/>
    </source>
</evidence>
<reference evidence="4 5" key="1">
    <citation type="journal article" date="2023" name="Int. J. Mol. Sci.">
        <title>De Novo Assembly and Annotation of 11 Diverse Shrub Willow (Salix) Genomes Reveals Novel Gene Organization in Sex-Linked Regions.</title>
        <authorList>
            <person name="Hyden B."/>
            <person name="Feng K."/>
            <person name="Yates T.B."/>
            <person name="Jawdy S."/>
            <person name="Cereghino C."/>
            <person name="Smart L.B."/>
            <person name="Muchero W."/>
        </authorList>
    </citation>
    <scope>NUCLEOTIDE SEQUENCE [LARGE SCALE GENOMIC DNA]</scope>
    <source>
        <tissue evidence="4">Shoot tip</tissue>
    </source>
</reference>
<feature type="region of interest" description="Disordered" evidence="2">
    <location>
        <begin position="43"/>
        <end position="77"/>
    </location>
</feature>
<feature type="non-terminal residue" evidence="4">
    <location>
        <position position="122"/>
    </location>
</feature>
<feature type="compositionally biased region" description="Basic and acidic residues" evidence="2">
    <location>
        <begin position="45"/>
        <end position="69"/>
    </location>
</feature>
<protein>
    <recommendedName>
        <fullName evidence="3">Response regulatory domain-containing protein</fullName>
    </recommendedName>
</protein>
<keyword evidence="5" id="KW-1185">Reference proteome</keyword>
<evidence type="ECO:0000313" key="4">
    <source>
        <dbReference type="EMBL" id="KAJ6418922.1"/>
    </source>
</evidence>
<proteinExistence type="predicted"/>
<sequence length="122" mass="14120">MLPVQTTRPRKALPKKKVLKNTQTLEVGRNCNVMEEVVISSGDELEVKERSEREEEKQRKQSKEETGEVKKKKKNKKEGEGLNGIVRWEGFLPRMVLRVLLVEADDSTRQIIAALLRKCSYR</sequence>
<dbReference type="GO" id="GO:0000160">
    <property type="term" value="P:phosphorelay signal transduction system"/>
    <property type="evidence" value="ECO:0007669"/>
    <property type="project" value="InterPro"/>
</dbReference>